<keyword evidence="2" id="KW-0677">Repeat</keyword>
<keyword evidence="6" id="KW-0472">Membrane</keyword>
<protein>
    <submittedName>
        <fullName evidence="11">Uncharacterized protein</fullName>
    </submittedName>
</protein>
<evidence type="ECO:0000256" key="4">
    <source>
        <dbReference type="ARBA" id="ARBA00022821"/>
    </source>
</evidence>
<dbReference type="Pfam" id="PF18052">
    <property type="entry name" value="Rx_N"/>
    <property type="match status" value="1"/>
</dbReference>
<keyword evidence="1" id="KW-0433">Leucine-rich repeat</keyword>
<dbReference type="Pfam" id="PF23559">
    <property type="entry name" value="WHD_DRP"/>
    <property type="match status" value="1"/>
</dbReference>
<dbReference type="InterPro" id="IPR056789">
    <property type="entry name" value="LRR_R13L1-DRL21"/>
</dbReference>
<dbReference type="Pfam" id="PF25019">
    <property type="entry name" value="LRR_R13L1-DRL21"/>
    <property type="match status" value="1"/>
</dbReference>
<dbReference type="InterPro" id="IPR036388">
    <property type="entry name" value="WH-like_DNA-bd_sf"/>
</dbReference>
<gene>
    <name evidence="11" type="ORF">E1A91_A11G355600v1</name>
</gene>
<dbReference type="GO" id="GO:0051707">
    <property type="term" value="P:response to other organism"/>
    <property type="evidence" value="ECO:0007669"/>
    <property type="project" value="UniProtKB-ARBA"/>
</dbReference>
<dbReference type="GO" id="GO:0005524">
    <property type="term" value="F:ATP binding"/>
    <property type="evidence" value="ECO:0007669"/>
    <property type="project" value="UniProtKB-KW"/>
</dbReference>
<dbReference type="InterPro" id="IPR057135">
    <property type="entry name" value="At4g27190-like_LRR"/>
</dbReference>
<dbReference type="Pfam" id="PF23247">
    <property type="entry name" value="LRR_RPS2"/>
    <property type="match status" value="1"/>
</dbReference>
<keyword evidence="6" id="KW-0812">Transmembrane</keyword>
<keyword evidence="5" id="KW-0067">ATP-binding</keyword>
<dbReference type="InterPro" id="IPR027417">
    <property type="entry name" value="P-loop_NTPase"/>
</dbReference>
<evidence type="ECO:0000256" key="1">
    <source>
        <dbReference type="ARBA" id="ARBA00022614"/>
    </source>
</evidence>
<feature type="domain" description="Disease resistance protein winged helix" evidence="9">
    <location>
        <begin position="324"/>
        <end position="371"/>
    </location>
</feature>
<dbReference type="SUPFAM" id="SSF52058">
    <property type="entry name" value="L domain-like"/>
    <property type="match status" value="2"/>
</dbReference>
<evidence type="ECO:0000256" key="2">
    <source>
        <dbReference type="ARBA" id="ARBA00022737"/>
    </source>
</evidence>
<dbReference type="Proteomes" id="UP000323597">
    <property type="component" value="Chromosome A11"/>
</dbReference>
<dbReference type="InterPro" id="IPR058922">
    <property type="entry name" value="WHD_DRP"/>
</dbReference>
<dbReference type="AlphaFoldDB" id="A0A5D2XFR4"/>
<keyword evidence="4" id="KW-0611">Plant defense</keyword>
<evidence type="ECO:0000256" key="5">
    <source>
        <dbReference type="ARBA" id="ARBA00022840"/>
    </source>
</evidence>
<accession>A0A5D2XFR4</accession>
<evidence type="ECO:0000259" key="7">
    <source>
        <dbReference type="Pfam" id="PF18052"/>
    </source>
</evidence>
<evidence type="ECO:0000256" key="3">
    <source>
        <dbReference type="ARBA" id="ARBA00022741"/>
    </source>
</evidence>
<dbReference type="PANTHER" id="PTHR36766:SF40">
    <property type="entry name" value="DISEASE RESISTANCE PROTEIN RGA3"/>
    <property type="match status" value="1"/>
</dbReference>
<dbReference type="EMBL" id="CM017646">
    <property type="protein sequence ID" value="TYJ12500.1"/>
    <property type="molecule type" value="Genomic_DNA"/>
</dbReference>
<dbReference type="PANTHER" id="PTHR36766">
    <property type="entry name" value="PLANT BROAD-SPECTRUM MILDEW RESISTANCE PROTEIN RPW8"/>
    <property type="match status" value="1"/>
</dbReference>
<organism evidence="11 12">
    <name type="scientific">Gossypium mustelinum</name>
    <name type="common">Cotton</name>
    <name type="synonym">Gossypium caicoense</name>
    <dbReference type="NCBI Taxonomy" id="34275"/>
    <lineage>
        <taxon>Eukaryota</taxon>
        <taxon>Viridiplantae</taxon>
        <taxon>Streptophyta</taxon>
        <taxon>Embryophyta</taxon>
        <taxon>Tracheophyta</taxon>
        <taxon>Spermatophyta</taxon>
        <taxon>Magnoliopsida</taxon>
        <taxon>eudicotyledons</taxon>
        <taxon>Gunneridae</taxon>
        <taxon>Pentapetalae</taxon>
        <taxon>rosids</taxon>
        <taxon>malvids</taxon>
        <taxon>Malvales</taxon>
        <taxon>Malvaceae</taxon>
        <taxon>Malvoideae</taxon>
        <taxon>Gossypium</taxon>
    </lineage>
</organism>
<proteinExistence type="predicted"/>
<keyword evidence="3" id="KW-0547">Nucleotide-binding</keyword>
<dbReference type="Gene3D" id="1.10.10.10">
    <property type="entry name" value="Winged helix-like DNA-binding domain superfamily/Winged helix DNA-binding domain"/>
    <property type="match status" value="1"/>
</dbReference>
<evidence type="ECO:0000313" key="12">
    <source>
        <dbReference type="Proteomes" id="UP000323597"/>
    </source>
</evidence>
<evidence type="ECO:0000259" key="9">
    <source>
        <dbReference type="Pfam" id="PF23559"/>
    </source>
</evidence>
<name>A0A5D2XFR4_GOSMU</name>
<dbReference type="InterPro" id="IPR032675">
    <property type="entry name" value="LRR_dom_sf"/>
</dbReference>
<sequence>MAEAIAFDIAKELITKLSSPALSQIGLWWNLKDDIDGLKSTVCTIKAGLLDAEERSVTDNLVKDWLEKLKDVLYDADDLLDDFSAEALRKNLVSGNKLTKKVHLFFSSSNQFAYSLKMGRKIKAIKARLASIVLPCFQLVQGTISILLGFVHPFNPNHLPFDWPFNQFPGLVLLNHADLLSHCLLPPLLSLSLFKVAWFSYGYMSPFINLSQWPLSRIIVTTRSLRVAKIANRYDDAWSLFKKIAFDQRYADSTNSAFVEVGKQISKRCASALSSKETENEWLSFKDNELAKISQIEGEILPTLNLSYDHLSSHLKHCFSFYRLYPKDYEIDVQELVQFWIAQGFVKQSFEKIGFEYFKELAEKCFFQEVKGDLTEEITSKLVAGTESSTVDSNLSTSEVGEKCRHISITASLIPLFKGKKLRTLLYFSNMGSQNLSDEIWDLIIANCRCLRTIPRSIYKLKHLRYLDLSRNNFKILPKSICRIQNLQSLKLDLCLELEELPKKIEKLVNLTHIGCEGCISLTRMPRGIGKLSSLETLSIADLSELSALNNLRGELTITNLGIVKNWKEMFRAANLKEKKHLRSLVLEWNDDDDDDDDDNDKLLEDLQPHPNLKELCINGWRGDAKFPSWLSLLTNLVNIEIWGPSKFKYLPSFAQLPCLQQLDIFYLTELEYMDDNGPNGRQGNTEPLFPLLKVLKIWRCPNMKSWWRATEAIGDDSNEDDTTVIGTSTMAFPCLSSLEIEDCPLTSMPLYPSLDNELKLVKTSSRALKQTLKMNITSITPSGSISSIPLSKLKSFHVDYIEGLDTHMLDKSLQHFTGLKKLTIGDCKEVDFVGMQWELLTNLSHLEINNNPQLLSLPFWLQHLVQLKGLTVGDCKEVDLEGMQWEALKNLSRLEIKNIPKLVSLPIGLQHLVQLETLEIHNCSGLRSLFPVFQHLTSLEELRVSHCEELELSAADFQIFQHHTSLRYLRLENIPKCRHLPEWLQHLTNLRCLYLIDLPNLTSLPDEMRCLTKLERLDISEVPQLEERCRKEIGADWHKIAHIPRICWE</sequence>
<dbReference type="Gene3D" id="1.20.5.4130">
    <property type="match status" value="1"/>
</dbReference>
<feature type="transmembrane region" description="Helical" evidence="6">
    <location>
        <begin position="127"/>
        <end position="151"/>
    </location>
</feature>
<reference evidence="11 12" key="1">
    <citation type="submission" date="2019-07" db="EMBL/GenBank/DDBJ databases">
        <title>WGS assembly of Gossypium mustelinum.</title>
        <authorList>
            <person name="Chen Z.J."/>
            <person name="Sreedasyam A."/>
            <person name="Ando A."/>
            <person name="Song Q."/>
            <person name="De L."/>
            <person name="Hulse-Kemp A."/>
            <person name="Ding M."/>
            <person name="Ye W."/>
            <person name="Kirkbride R."/>
            <person name="Jenkins J."/>
            <person name="Plott C."/>
            <person name="Lovell J."/>
            <person name="Lin Y.-M."/>
            <person name="Vaughn R."/>
            <person name="Liu B."/>
            <person name="Li W."/>
            <person name="Simpson S."/>
            <person name="Scheffler B."/>
            <person name="Saski C."/>
            <person name="Grover C."/>
            <person name="Hu G."/>
            <person name="Conover J."/>
            <person name="Carlson J."/>
            <person name="Shu S."/>
            <person name="Boston L."/>
            <person name="Williams M."/>
            <person name="Peterson D."/>
            <person name="Mcgee K."/>
            <person name="Jones D."/>
            <person name="Wendel J."/>
            <person name="Stelly D."/>
            <person name="Grimwood J."/>
            <person name="Schmutz J."/>
        </authorList>
    </citation>
    <scope>NUCLEOTIDE SEQUENCE [LARGE SCALE GENOMIC DNA]</scope>
    <source>
        <strain evidence="11">1408120.09</strain>
    </source>
</reference>
<feature type="domain" description="Disease resistance N-terminal" evidence="7">
    <location>
        <begin position="11"/>
        <end position="96"/>
    </location>
</feature>
<dbReference type="GO" id="GO:0006952">
    <property type="term" value="P:defense response"/>
    <property type="evidence" value="ECO:0007669"/>
    <property type="project" value="UniProtKB-KW"/>
</dbReference>
<feature type="domain" description="Disease resistance protein At4g27190-like leucine-rich repeats" evidence="8">
    <location>
        <begin position="841"/>
        <end position="949"/>
    </location>
</feature>
<evidence type="ECO:0000256" key="6">
    <source>
        <dbReference type="SAM" id="Phobius"/>
    </source>
</evidence>
<dbReference type="Gene3D" id="3.80.10.10">
    <property type="entry name" value="Ribonuclease Inhibitor"/>
    <property type="match status" value="5"/>
</dbReference>
<feature type="domain" description="R13L1/DRL21-like LRR repeat region" evidence="10">
    <location>
        <begin position="543"/>
        <end position="665"/>
    </location>
</feature>
<evidence type="ECO:0000259" key="8">
    <source>
        <dbReference type="Pfam" id="PF23247"/>
    </source>
</evidence>
<evidence type="ECO:0000313" key="11">
    <source>
        <dbReference type="EMBL" id="TYJ12500.1"/>
    </source>
</evidence>
<keyword evidence="6" id="KW-1133">Transmembrane helix</keyword>
<keyword evidence="12" id="KW-1185">Reference proteome</keyword>
<evidence type="ECO:0000259" key="10">
    <source>
        <dbReference type="Pfam" id="PF25019"/>
    </source>
</evidence>
<dbReference type="InterPro" id="IPR041118">
    <property type="entry name" value="Rx_N"/>
</dbReference>
<dbReference type="SUPFAM" id="SSF52540">
    <property type="entry name" value="P-loop containing nucleoside triphosphate hydrolases"/>
    <property type="match status" value="1"/>
</dbReference>